<dbReference type="EMBL" id="SLXQ01000002">
    <property type="protein sequence ID" value="TCP55103.1"/>
    <property type="molecule type" value="Genomic_DNA"/>
</dbReference>
<evidence type="ECO:0000256" key="1">
    <source>
        <dbReference type="SAM" id="MobiDB-lite"/>
    </source>
</evidence>
<name>A0A4R2QY52_9PSEU</name>
<dbReference type="PANTHER" id="PTHR34547:SF1">
    <property type="entry name" value="YACP-LIKE NYN DOMAIN PROTEIN"/>
    <property type="match status" value="1"/>
</dbReference>
<gene>
    <name evidence="2" type="ORF">EV191_102315</name>
</gene>
<dbReference type="OrthoDB" id="5145920at2"/>
<dbReference type="RefSeq" id="WP_132876473.1">
    <property type="nucleotide sequence ID" value="NZ_SLXQ01000002.1"/>
</dbReference>
<protein>
    <submittedName>
        <fullName evidence="2">Putative RNA-binding protein with PIN domain</fullName>
    </submittedName>
</protein>
<dbReference type="AlphaFoldDB" id="A0A4R2QY52"/>
<dbReference type="InterPro" id="IPR010298">
    <property type="entry name" value="YacP-like"/>
</dbReference>
<feature type="region of interest" description="Disordered" evidence="1">
    <location>
        <begin position="239"/>
        <end position="261"/>
    </location>
</feature>
<dbReference type="Pfam" id="PF05991">
    <property type="entry name" value="NYN_YacP"/>
    <property type="match status" value="1"/>
</dbReference>
<organism evidence="2 3">
    <name type="scientific">Tamaricihabitans halophyticus</name>
    <dbReference type="NCBI Taxonomy" id="1262583"/>
    <lineage>
        <taxon>Bacteria</taxon>
        <taxon>Bacillati</taxon>
        <taxon>Actinomycetota</taxon>
        <taxon>Actinomycetes</taxon>
        <taxon>Pseudonocardiales</taxon>
        <taxon>Pseudonocardiaceae</taxon>
        <taxon>Tamaricihabitans</taxon>
    </lineage>
</organism>
<reference evidence="2 3" key="1">
    <citation type="submission" date="2019-03" db="EMBL/GenBank/DDBJ databases">
        <title>Genomic Encyclopedia of Type Strains, Phase IV (KMG-IV): sequencing the most valuable type-strain genomes for metagenomic binning, comparative biology and taxonomic classification.</title>
        <authorList>
            <person name="Goeker M."/>
        </authorList>
    </citation>
    <scope>NUCLEOTIDE SEQUENCE [LARGE SCALE GENOMIC DNA]</scope>
    <source>
        <strain evidence="2 3">DSM 45765</strain>
    </source>
</reference>
<evidence type="ECO:0000313" key="3">
    <source>
        <dbReference type="Proteomes" id="UP000294911"/>
    </source>
</evidence>
<dbReference type="PANTHER" id="PTHR34547">
    <property type="entry name" value="YACP-LIKE NYN DOMAIN PROTEIN"/>
    <property type="match status" value="1"/>
</dbReference>
<keyword evidence="3" id="KW-1185">Reference proteome</keyword>
<sequence length="464" mass="49175">MTGQHDGPDAAGGDAPGRGSSSWDSSSWDSLDWDSLDWAALPDLVRGRLAELAAGAVGELSRADLPPRLRPVARFAPAKRASRAAQQLLTELRDSALFRAAVLRWATEHRPSEVDPDNADAVTAAAAAVLHGTPDAPEKVKRLADQAQQSGLRAQRDAAIAQVARLEADVARLRAELADAREATEQARAERRDELDRLRGRLRAQGQRLRDALDTTEQQETAVARARAELADELAELRAQRDAERERAERERGRAERASQDAELARAAAKQGRQVDEVRLALLLDSAEGALHGLRRELSIDEAASRQGRPADWVAGASAGSGAGGSVGDAAALGRLLTLPSVHLIVDGYNVTKTGYPELSLADQRDRLVRQLAALAARTSAEVTVVFDGAGVVAVPTVAPRSVRVLFSDPGVTADEVIRNLVAAEPGGRPMVVATADRAVATGIRADGAHPVASAVLLDMLGRS</sequence>
<feature type="compositionally biased region" description="Low complexity" evidence="1">
    <location>
        <begin position="9"/>
        <end position="28"/>
    </location>
</feature>
<accession>A0A4R2QY52</accession>
<feature type="region of interest" description="Disordered" evidence="1">
    <location>
        <begin position="1"/>
        <end position="28"/>
    </location>
</feature>
<dbReference type="Proteomes" id="UP000294911">
    <property type="component" value="Unassembled WGS sequence"/>
</dbReference>
<comment type="caution">
    <text evidence="2">The sequence shown here is derived from an EMBL/GenBank/DDBJ whole genome shotgun (WGS) entry which is preliminary data.</text>
</comment>
<evidence type="ECO:0000313" key="2">
    <source>
        <dbReference type="EMBL" id="TCP55103.1"/>
    </source>
</evidence>
<proteinExistence type="predicted"/>